<sequence>MANRQDWLDAGLVILAEHGAPGLTIERLMARVGLTKGSFYHHFKGMPGFRTALLEHYEATMTTRYIETAVAGDPAPEEKIKRLLELVVKESASDPEVAIRAWAMQDQDVAAMLRRVDHTRIEFLRTVWQERSGDPAASEVMGKLLYLILVGANHMLPPIGGQELRALYAVVLGADFR</sequence>
<dbReference type="SUPFAM" id="SSF46689">
    <property type="entry name" value="Homeodomain-like"/>
    <property type="match status" value="1"/>
</dbReference>
<evidence type="ECO:0000256" key="2">
    <source>
        <dbReference type="ARBA" id="ARBA00023125"/>
    </source>
</evidence>
<evidence type="ECO:0000256" key="1">
    <source>
        <dbReference type="ARBA" id="ARBA00023015"/>
    </source>
</evidence>
<dbReference type="PANTHER" id="PTHR47506">
    <property type="entry name" value="TRANSCRIPTIONAL REGULATORY PROTEIN"/>
    <property type="match status" value="1"/>
</dbReference>
<accession>A0A7W8EEA4</accession>
<dbReference type="InterPro" id="IPR001647">
    <property type="entry name" value="HTH_TetR"/>
</dbReference>
<proteinExistence type="predicted"/>
<evidence type="ECO:0000256" key="4">
    <source>
        <dbReference type="PROSITE-ProRule" id="PRU00335"/>
    </source>
</evidence>
<keyword evidence="1" id="KW-0805">Transcription regulation</keyword>
<keyword evidence="7" id="KW-1185">Reference proteome</keyword>
<comment type="caution">
    <text evidence="6">The sequence shown here is derived from an EMBL/GenBank/DDBJ whole genome shotgun (WGS) entry which is preliminary data.</text>
</comment>
<name>A0A7W8EEA4_9ACTN</name>
<dbReference type="InterPro" id="IPR009057">
    <property type="entry name" value="Homeodomain-like_sf"/>
</dbReference>
<gene>
    <name evidence="6" type="ORF">HNR40_002928</name>
</gene>
<dbReference type="Proteomes" id="UP000568380">
    <property type="component" value="Unassembled WGS sequence"/>
</dbReference>
<protein>
    <submittedName>
        <fullName evidence="6">AcrR family transcriptional regulator</fullName>
    </submittedName>
</protein>
<reference evidence="6 7" key="1">
    <citation type="submission" date="2020-08" db="EMBL/GenBank/DDBJ databases">
        <title>Genomic Encyclopedia of Type Strains, Phase IV (KMG-IV): sequencing the most valuable type-strain genomes for metagenomic binning, comparative biology and taxonomic classification.</title>
        <authorList>
            <person name="Goeker M."/>
        </authorList>
    </citation>
    <scope>NUCLEOTIDE SEQUENCE [LARGE SCALE GENOMIC DNA]</scope>
    <source>
        <strain evidence="6 7">DSM 45385</strain>
    </source>
</reference>
<evidence type="ECO:0000256" key="3">
    <source>
        <dbReference type="ARBA" id="ARBA00023163"/>
    </source>
</evidence>
<feature type="domain" description="HTH tetR-type" evidence="5">
    <location>
        <begin position="1"/>
        <end position="61"/>
    </location>
</feature>
<dbReference type="RefSeq" id="WP_184961277.1">
    <property type="nucleotide sequence ID" value="NZ_JACHIN010000003.1"/>
</dbReference>
<keyword evidence="3" id="KW-0804">Transcription</keyword>
<evidence type="ECO:0000313" key="6">
    <source>
        <dbReference type="EMBL" id="MBB5077455.1"/>
    </source>
</evidence>
<evidence type="ECO:0000259" key="5">
    <source>
        <dbReference type="PROSITE" id="PS50977"/>
    </source>
</evidence>
<dbReference type="PROSITE" id="PS50977">
    <property type="entry name" value="HTH_TETR_2"/>
    <property type="match status" value="1"/>
</dbReference>
<evidence type="ECO:0000313" key="7">
    <source>
        <dbReference type="Proteomes" id="UP000568380"/>
    </source>
</evidence>
<keyword evidence="2 4" id="KW-0238">DNA-binding</keyword>
<dbReference type="Pfam" id="PF00440">
    <property type="entry name" value="TetR_N"/>
    <property type="match status" value="1"/>
</dbReference>
<dbReference type="GO" id="GO:0003677">
    <property type="term" value="F:DNA binding"/>
    <property type="evidence" value="ECO:0007669"/>
    <property type="project" value="UniProtKB-UniRule"/>
</dbReference>
<dbReference type="Gene3D" id="1.10.357.10">
    <property type="entry name" value="Tetracycline Repressor, domain 2"/>
    <property type="match status" value="1"/>
</dbReference>
<feature type="DNA-binding region" description="H-T-H motif" evidence="4">
    <location>
        <begin position="24"/>
        <end position="43"/>
    </location>
</feature>
<dbReference type="EMBL" id="JACHIN010000003">
    <property type="protein sequence ID" value="MBB5077455.1"/>
    <property type="molecule type" value="Genomic_DNA"/>
</dbReference>
<organism evidence="6 7">
    <name type="scientific">Nonomuraea endophytica</name>
    <dbReference type="NCBI Taxonomy" id="714136"/>
    <lineage>
        <taxon>Bacteria</taxon>
        <taxon>Bacillati</taxon>
        <taxon>Actinomycetota</taxon>
        <taxon>Actinomycetes</taxon>
        <taxon>Streptosporangiales</taxon>
        <taxon>Streptosporangiaceae</taxon>
        <taxon>Nonomuraea</taxon>
    </lineage>
</organism>
<dbReference type="PANTHER" id="PTHR47506:SF1">
    <property type="entry name" value="HTH-TYPE TRANSCRIPTIONAL REGULATOR YJDC"/>
    <property type="match status" value="1"/>
</dbReference>
<dbReference type="AlphaFoldDB" id="A0A7W8EEA4"/>